<feature type="signal peptide" evidence="3">
    <location>
        <begin position="1"/>
        <end position="35"/>
    </location>
</feature>
<evidence type="ECO:0000313" key="6">
    <source>
        <dbReference type="EMBL" id="PJE94194.1"/>
    </source>
</evidence>
<dbReference type="GO" id="GO:0004629">
    <property type="term" value="F:phospholipase C activity"/>
    <property type="evidence" value="ECO:0007669"/>
    <property type="project" value="InterPro"/>
</dbReference>
<feature type="domain" description="Thioester" evidence="5">
    <location>
        <begin position="81"/>
        <end position="182"/>
    </location>
</feature>
<feature type="chain" id="PRO_5014682908" evidence="3">
    <location>
        <begin position="36"/>
        <end position="475"/>
    </location>
</feature>
<name>A0A2M8LQF1_9ACTN</name>
<accession>A0A2M8LQF1</accession>
<dbReference type="InterPro" id="IPR008475">
    <property type="entry name" value="PLipase_C_C"/>
</dbReference>
<dbReference type="Proteomes" id="UP000230407">
    <property type="component" value="Unassembled WGS sequence"/>
</dbReference>
<dbReference type="InterPro" id="IPR023849">
    <property type="entry name" value="TQXA_dom"/>
</dbReference>
<keyword evidence="2" id="KW-0812">Transmembrane</keyword>
<evidence type="ECO:0000313" key="7">
    <source>
        <dbReference type="Proteomes" id="UP000230407"/>
    </source>
</evidence>
<gene>
    <name evidence="6" type="ORF">CUT44_28320</name>
</gene>
<feature type="region of interest" description="Disordered" evidence="1">
    <location>
        <begin position="184"/>
        <end position="207"/>
    </location>
</feature>
<dbReference type="Pfam" id="PF05506">
    <property type="entry name" value="PLipase_C_C"/>
    <property type="match status" value="1"/>
</dbReference>
<proteinExistence type="predicted"/>
<keyword evidence="2" id="KW-1133">Transmembrane helix</keyword>
<organism evidence="6 7">
    <name type="scientific">Streptomyces carminius</name>
    <dbReference type="NCBI Taxonomy" id="2665496"/>
    <lineage>
        <taxon>Bacteria</taxon>
        <taxon>Bacillati</taxon>
        <taxon>Actinomycetota</taxon>
        <taxon>Actinomycetes</taxon>
        <taxon>Kitasatosporales</taxon>
        <taxon>Streptomycetaceae</taxon>
        <taxon>Streptomyces</taxon>
    </lineage>
</organism>
<dbReference type="NCBIfam" id="TIGR01167">
    <property type="entry name" value="LPXTG_anchor"/>
    <property type="match status" value="1"/>
</dbReference>
<sequence length="475" mass="48639">MISVRRRGIARLTATAVATGMLAAGAIAGAGTAVADENEQPGGAIATLNGLKTFDFARIGGQQFGAGLFEMAVDGGGTLKTYCIDIGTKTVSEAKYQEASWDQTKLHDNEHAGKILWILKNSYPQVNDLAALAKKADVGQLTEKTAAAGTQVAIWRFSDNAKVEAVNPDAEKLADYLEKSAQKLEEPTPSLTLDSPAVSGKPGEKLGPVTVRTNAQSVTVAPDAEAEAKGVKVVTKDGQTAVSAKDGDELFFDVPKDAEDGTASLTAHASTEVSVGRAFTSIEVRSQTQILAGSSQSTVTANATANWAAGKGPIPAVSAEKNCVKGGVDVTATNEGDEPFTFTLAGKEHEIPAGGSETITVPVKEDQPYEITITGPDGFKETFTGTLDCEAGSTGGNGGKVETPEETPEKPETEPSPATVGGDTGDKGDDEGNLAATGGSSTTPIIAGVAIALVIAGGAAVFFLRKRKPATGAES</sequence>
<keyword evidence="7" id="KW-1185">Reference proteome</keyword>
<dbReference type="RefSeq" id="WP_100204806.1">
    <property type="nucleotide sequence ID" value="NZ_PGGW01000069.1"/>
</dbReference>
<dbReference type="InterPro" id="IPR013552">
    <property type="entry name" value="Thioester_dom"/>
</dbReference>
<dbReference type="Gene3D" id="1.10.150.480">
    <property type="match status" value="1"/>
</dbReference>
<evidence type="ECO:0000259" key="4">
    <source>
        <dbReference type="Pfam" id="PF05506"/>
    </source>
</evidence>
<dbReference type="AlphaFoldDB" id="A0A2M8LQF1"/>
<dbReference type="Pfam" id="PF08341">
    <property type="entry name" value="TED"/>
    <property type="match status" value="1"/>
</dbReference>
<keyword evidence="3" id="KW-0732">Signal</keyword>
<dbReference type="GO" id="GO:0016042">
    <property type="term" value="P:lipid catabolic process"/>
    <property type="evidence" value="ECO:0007669"/>
    <property type="project" value="InterPro"/>
</dbReference>
<evidence type="ECO:0000256" key="2">
    <source>
        <dbReference type="SAM" id="Phobius"/>
    </source>
</evidence>
<comment type="caution">
    <text evidence="6">The sequence shown here is derived from an EMBL/GenBank/DDBJ whole genome shotgun (WGS) entry which is preliminary data.</text>
</comment>
<dbReference type="NCBIfam" id="NF041528">
    <property type="entry name" value="strep_LAETG"/>
    <property type="match status" value="1"/>
</dbReference>
<dbReference type="EMBL" id="PGGW01000069">
    <property type="protein sequence ID" value="PJE94194.1"/>
    <property type="molecule type" value="Genomic_DNA"/>
</dbReference>
<feature type="domain" description="Bacterial phospholipase C C-terminal" evidence="4">
    <location>
        <begin position="316"/>
        <end position="385"/>
    </location>
</feature>
<dbReference type="NCBIfam" id="TIGR03934">
    <property type="entry name" value="TQXA_dom"/>
    <property type="match status" value="1"/>
</dbReference>
<evidence type="ECO:0000256" key="1">
    <source>
        <dbReference type="SAM" id="MobiDB-lite"/>
    </source>
</evidence>
<evidence type="ECO:0000256" key="3">
    <source>
        <dbReference type="SAM" id="SignalP"/>
    </source>
</evidence>
<keyword evidence="2" id="KW-0472">Membrane</keyword>
<evidence type="ECO:0000259" key="5">
    <source>
        <dbReference type="Pfam" id="PF08341"/>
    </source>
</evidence>
<protein>
    <submittedName>
        <fullName evidence="6">Peptidase</fullName>
    </submittedName>
</protein>
<reference evidence="6 7" key="1">
    <citation type="submission" date="2017-11" db="EMBL/GenBank/DDBJ databases">
        <title>Streptomyces carmine sp. nov., a novel actinomycete isolated from Sophora alopecuroides in Xinjiang, China.</title>
        <authorList>
            <person name="Wang Y."/>
            <person name="Luo X."/>
            <person name="Wan C."/>
            <person name="Zhang L."/>
        </authorList>
    </citation>
    <scope>NUCLEOTIDE SEQUENCE [LARGE SCALE GENOMIC DNA]</scope>
    <source>
        <strain evidence="6 7">TRM SA0054</strain>
    </source>
</reference>
<feature type="region of interest" description="Disordered" evidence="1">
    <location>
        <begin position="387"/>
        <end position="441"/>
    </location>
</feature>
<feature type="transmembrane region" description="Helical" evidence="2">
    <location>
        <begin position="445"/>
        <end position="464"/>
    </location>
</feature>